<protein>
    <submittedName>
        <fullName evidence="1">Uncharacterized protein</fullName>
    </submittedName>
</protein>
<comment type="caution">
    <text evidence="1">The sequence shown here is derived from an EMBL/GenBank/DDBJ whole genome shotgun (WGS) entry which is preliminary data.</text>
</comment>
<dbReference type="AlphaFoldDB" id="A0A495PVH1"/>
<keyword evidence="2" id="KW-1185">Reference proteome</keyword>
<gene>
    <name evidence="1" type="ORF">BC962_2036</name>
</gene>
<name>A0A495PVH1_9FLAO</name>
<reference evidence="1 2" key="1">
    <citation type="submission" date="2018-10" db="EMBL/GenBank/DDBJ databases">
        <title>Genomic Encyclopedia of Archaeal and Bacterial Type Strains, Phase II (KMG-II): from individual species to whole genera.</title>
        <authorList>
            <person name="Goeker M."/>
        </authorList>
    </citation>
    <scope>NUCLEOTIDE SEQUENCE [LARGE SCALE GENOMIC DNA]</scope>
    <source>
        <strain evidence="1 2">DSM 19839</strain>
    </source>
</reference>
<sequence>MVAFKKASSHYFCKMKYLVSMSLLIMVLSNSLKTTLVYTWYFTDINSFIEQLCENKEKPDLQCNGKCHLKKVSESQSNEKRTPASIIDLKEILFFTNAIEENNILNLVDLVNTKKQPFIYSNLYKSLEVSLRDHPPRI</sequence>
<organism evidence="1 2">
    <name type="scientific">Gillisia mitskevichiae</name>
    <dbReference type="NCBI Taxonomy" id="270921"/>
    <lineage>
        <taxon>Bacteria</taxon>
        <taxon>Pseudomonadati</taxon>
        <taxon>Bacteroidota</taxon>
        <taxon>Flavobacteriia</taxon>
        <taxon>Flavobacteriales</taxon>
        <taxon>Flavobacteriaceae</taxon>
        <taxon>Gillisia</taxon>
    </lineage>
</organism>
<dbReference type="Proteomes" id="UP000276282">
    <property type="component" value="Unassembled WGS sequence"/>
</dbReference>
<evidence type="ECO:0000313" key="1">
    <source>
        <dbReference type="EMBL" id="RKS53780.1"/>
    </source>
</evidence>
<proteinExistence type="predicted"/>
<evidence type="ECO:0000313" key="2">
    <source>
        <dbReference type="Proteomes" id="UP000276282"/>
    </source>
</evidence>
<dbReference type="EMBL" id="RBLG01000002">
    <property type="protein sequence ID" value="RKS53780.1"/>
    <property type="molecule type" value="Genomic_DNA"/>
</dbReference>
<accession>A0A495PVH1</accession>